<evidence type="ECO:0000256" key="7">
    <source>
        <dbReference type="HAMAP-Rule" id="MF_01428"/>
    </source>
</evidence>
<evidence type="ECO:0000259" key="9">
    <source>
        <dbReference type="Pfam" id="PF00749"/>
    </source>
</evidence>
<evidence type="ECO:0000313" key="10">
    <source>
        <dbReference type="EMBL" id="QCF24919.1"/>
    </source>
</evidence>
<gene>
    <name evidence="7" type="primary">gluQ</name>
    <name evidence="10" type="ORF">soil367_02570</name>
</gene>
<dbReference type="OrthoDB" id="9807503at2"/>
<dbReference type="InterPro" id="IPR014729">
    <property type="entry name" value="Rossmann-like_a/b/a_fold"/>
</dbReference>
<accession>A0A4P7XDF9</accession>
<dbReference type="GO" id="GO:0006400">
    <property type="term" value="P:tRNA modification"/>
    <property type="evidence" value="ECO:0007669"/>
    <property type="project" value="InterPro"/>
</dbReference>
<sequence>MSYRGRFAPSPTGPLHFGSLVAALASYLDARANGGQWLLRIEDLDPLRDSEDDAKRIITALEVHGLEWDGPVRFQSEHFPRYREQLQRLQRDGFAYLCPCSRKELQANNGRHPRHCRSGAPKSSRPTAIRFALTDRHWSWDDLLLGPQSLRTRPEIDDFVLQRKEGFFAYQLAVVCDDIDQGITHVVRGSDLLDSTPFQLALYQAFDFPPPAFMHLPVIVDSAGQKLSKQSRAPALVNDQAGANLASAFAALNHPLPVELGRAPPAEQLAWGTTHWCTAKLPSVMSLTDVRQARPGAGQ</sequence>
<dbReference type="RefSeq" id="WP_136546614.1">
    <property type="nucleotide sequence ID" value="NZ_CP031093.1"/>
</dbReference>
<dbReference type="GO" id="GO:0005829">
    <property type="term" value="C:cytosol"/>
    <property type="evidence" value="ECO:0007669"/>
    <property type="project" value="TreeGrafter"/>
</dbReference>
<evidence type="ECO:0000313" key="11">
    <source>
        <dbReference type="Proteomes" id="UP000298049"/>
    </source>
</evidence>
<proteinExistence type="inferred from homology"/>
<dbReference type="GO" id="GO:0008270">
    <property type="term" value="F:zinc ion binding"/>
    <property type="evidence" value="ECO:0007669"/>
    <property type="project" value="InterPro"/>
</dbReference>
<keyword evidence="1 7" id="KW-0436">Ligase</keyword>
<keyword evidence="4" id="KW-0862">Zinc</keyword>
<feature type="domain" description="Glutamyl/glutaminyl-tRNA synthetase class Ib catalytic" evidence="9">
    <location>
        <begin position="4"/>
        <end position="232"/>
    </location>
</feature>
<dbReference type="GO" id="GO:0006424">
    <property type="term" value="P:glutamyl-tRNA aminoacylation"/>
    <property type="evidence" value="ECO:0007669"/>
    <property type="project" value="InterPro"/>
</dbReference>
<comment type="similarity">
    <text evidence="7">Belongs to the class-I aminoacyl-tRNA synthetase family. GluQ subfamily.</text>
</comment>
<dbReference type="InterPro" id="IPR020058">
    <property type="entry name" value="Glu/Gln-tRNA-synth_Ib_cat-dom"/>
</dbReference>
<dbReference type="NCBIfam" id="TIGR03838">
    <property type="entry name" value="queuosine_YadB"/>
    <property type="match status" value="1"/>
</dbReference>
<comment type="function">
    <text evidence="7">Catalyzes the tRNA-independent activation of glutamate in presence of ATP and the subsequent transfer of glutamate onto a tRNA(Asp). Glutamate is transferred on the 2-amino-5-(4,5-dihydroxy-2-cyclopenten-1-yl) moiety of the queuosine in the wobble position of the QUC anticodon.</text>
</comment>
<dbReference type="InterPro" id="IPR000924">
    <property type="entry name" value="Glu/Gln-tRNA-synth"/>
</dbReference>
<keyword evidence="3 7" id="KW-0547">Nucleotide-binding</keyword>
<keyword evidence="11" id="KW-1185">Reference proteome</keyword>
<keyword evidence="5 7" id="KW-0067">ATP-binding</keyword>
<dbReference type="Proteomes" id="UP000298049">
    <property type="component" value="Chromosome"/>
</dbReference>
<dbReference type="GO" id="GO:0004818">
    <property type="term" value="F:glutamate-tRNA ligase activity"/>
    <property type="evidence" value="ECO:0007669"/>
    <property type="project" value="TreeGrafter"/>
</dbReference>
<dbReference type="EC" id="6.1.1.-" evidence="7"/>
<feature type="binding site" evidence="7">
    <location>
        <position position="229"/>
    </location>
    <ligand>
        <name>ATP</name>
        <dbReference type="ChEBI" id="CHEBI:30616"/>
    </ligand>
</feature>
<dbReference type="PANTHER" id="PTHR43311:SF1">
    <property type="entry name" value="GLUTAMYL-Q TRNA(ASP) SYNTHETASE"/>
    <property type="match status" value="1"/>
</dbReference>
<dbReference type="GO" id="GO:0005524">
    <property type="term" value="F:ATP binding"/>
    <property type="evidence" value="ECO:0007669"/>
    <property type="project" value="UniProtKB-KW"/>
</dbReference>
<evidence type="ECO:0000256" key="8">
    <source>
        <dbReference type="RuleBase" id="RU363037"/>
    </source>
</evidence>
<name>A0A4P7XDF9_9ALTE</name>
<feature type="binding site" evidence="7">
    <location>
        <position position="170"/>
    </location>
    <ligand>
        <name>L-glutamate</name>
        <dbReference type="ChEBI" id="CHEBI:29985"/>
    </ligand>
</feature>
<keyword evidence="2" id="KW-0479">Metal-binding</keyword>
<dbReference type="Pfam" id="PF00749">
    <property type="entry name" value="tRNA-synt_1c"/>
    <property type="match status" value="1"/>
</dbReference>
<dbReference type="PANTHER" id="PTHR43311">
    <property type="entry name" value="GLUTAMATE--TRNA LIGASE"/>
    <property type="match status" value="1"/>
</dbReference>
<feature type="short sequence motif" description="'HIGH' region" evidence="7">
    <location>
        <begin position="9"/>
        <end position="19"/>
    </location>
</feature>
<keyword evidence="6 7" id="KW-0030">Aminoacyl-tRNA synthetase</keyword>
<keyword evidence="8" id="KW-0648">Protein biosynthesis</keyword>
<feature type="binding site" evidence="7">
    <location>
        <position position="188"/>
    </location>
    <ligand>
        <name>L-glutamate</name>
        <dbReference type="ChEBI" id="CHEBI:29985"/>
    </ligand>
</feature>
<evidence type="ECO:0000256" key="4">
    <source>
        <dbReference type="ARBA" id="ARBA00022833"/>
    </source>
</evidence>
<dbReference type="Gene3D" id="3.40.50.620">
    <property type="entry name" value="HUPs"/>
    <property type="match status" value="1"/>
</dbReference>
<dbReference type="InterPro" id="IPR049940">
    <property type="entry name" value="GluQ/Sye"/>
</dbReference>
<reference evidence="10 11" key="1">
    <citation type="submission" date="2018-07" db="EMBL/GenBank/DDBJ databases">
        <title>Marsedoiliclastica nanhaica gen. nov. sp. nov., a novel marine hydrocarbonoclastic bacterium isolated from an in-situ enriched hydrocarbon-degrading consortium in deep-sea sediment.</title>
        <authorList>
            <person name="Dong C."/>
            <person name="Ma T."/>
            <person name="Liu R."/>
            <person name="Shao Z."/>
        </authorList>
    </citation>
    <scope>NUCLEOTIDE SEQUENCE [LARGE SCALE GENOMIC DNA]</scope>
    <source>
        <strain evidence="11">soil36-7</strain>
    </source>
</reference>
<dbReference type="NCBIfam" id="NF004314">
    <property type="entry name" value="PRK05710.1-3"/>
    <property type="match status" value="1"/>
</dbReference>
<dbReference type="KEGG" id="hmi:soil367_02570"/>
<evidence type="ECO:0000256" key="5">
    <source>
        <dbReference type="ARBA" id="ARBA00022840"/>
    </source>
</evidence>
<organism evidence="10 11">
    <name type="scientific">Hydrocarboniclastica marina</name>
    <dbReference type="NCBI Taxonomy" id="2259620"/>
    <lineage>
        <taxon>Bacteria</taxon>
        <taxon>Pseudomonadati</taxon>
        <taxon>Pseudomonadota</taxon>
        <taxon>Gammaproteobacteria</taxon>
        <taxon>Alteromonadales</taxon>
        <taxon>Alteromonadaceae</taxon>
        <taxon>Hydrocarboniclastica</taxon>
    </lineage>
</organism>
<evidence type="ECO:0000256" key="6">
    <source>
        <dbReference type="ARBA" id="ARBA00023146"/>
    </source>
</evidence>
<evidence type="ECO:0000256" key="2">
    <source>
        <dbReference type="ARBA" id="ARBA00022723"/>
    </source>
</evidence>
<dbReference type="HAMAP" id="MF_01428">
    <property type="entry name" value="Glu_Q_tRNA_synth"/>
    <property type="match status" value="1"/>
</dbReference>
<feature type="binding site" evidence="7">
    <location>
        <begin position="6"/>
        <end position="10"/>
    </location>
    <ligand>
        <name>L-glutamate</name>
        <dbReference type="ChEBI" id="CHEBI:29985"/>
    </ligand>
</feature>
<dbReference type="PRINTS" id="PR00987">
    <property type="entry name" value="TRNASYNTHGLU"/>
</dbReference>
<comment type="caution">
    <text evidence="7">Lacks conserved residue(s) required for the propagation of feature annotation.</text>
</comment>
<evidence type="ECO:0000256" key="1">
    <source>
        <dbReference type="ARBA" id="ARBA00022598"/>
    </source>
</evidence>
<feature type="short sequence motif" description="'KMSKS' region" evidence="7">
    <location>
        <begin position="226"/>
        <end position="230"/>
    </location>
</feature>
<dbReference type="InterPro" id="IPR022380">
    <property type="entry name" value="Glu-Q_tRNA(Asp)_Synthase"/>
</dbReference>
<dbReference type="AlphaFoldDB" id="A0A4P7XDF9"/>
<protein>
    <recommendedName>
        <fullName evidence="7">Glutamyl-Q tRNA(Asp) synthetase</fullName>
        <shortName evidence="7">Glu-Q-RSs</shortName>
        <ecNumber evidence="7">6.1.1.-</ecNumber>
    </recommendedName>
</protein>
<feature type="binding site" evidence="7">
    <location>
        <position position="42"/>
    </location>
    <ligand>
        <name>L-glutamate</name>
        <dbReference type="ChEBI" id="CHEBI:29985"/>
    </ligand>
</feature>
<evidence type="ECO:0000256" key="3">
    <source>
        <dbReference type="ARBA" id="ARBA00022741"/>
    </source>
</evidence>
<dbReference type="EMBL" id="CP031093">
    <property type="protein sequence ID" value="QCF24919.1"/>
    <property type="molecule type" value="Genomic_DNA"/>
</dbReference>
<dbReference type="SUPFAM" id="SSF52374">
    <property type="entry name" value="Nucleotidylyl transferase"/>
    <property type="match status" value="1"/>
</dbReference>